<feature type="transmembrane region" description="Helical" evidence="1">
    <location>
        <begin position="236"/>
        <end position="253"/>
    </location>
</feature>
<feature type="transmembrane region" description="Helical" evidence="1">
    <location>
        <begin position="160"/>
        <end position="182"/>
    </location>
</feature>
<dbReference type="Proteomes" id="UP000027222">
    <property type="component" value="Unassembled WGS sequence"/>
</dbReference>
<dbReference type="PANTHER" id="PTHR42109:SF2">
    <property type="entry name" value="INTEGRAL MEMBRANE PROTEIN"/>
    <property type="match status" value="1"/>
</dbReference>
<feature type="transmembrane region" description="Helical" evidence="1">
    <location>
        <begin position="203"/>
        <end position="224"/>
    </location>
</feature>
<reference evidence="3" key="1">
    <citation type="journal article" date="2014" name="Proc. Natl. Acad. Sci. U.S.A.">
        <title>Extensive sampling of basidiomycete genomes demonstrates inadequacy of the white-rot/brown-rot paradigm for wood decay fungi.</title>
        <authorList>
            <person name="Riley R."/>
            <person name="Salamov A.A."/>
            <person name="Brown D.W."/>
            <person name="Nagy L.G."/>
            <person name="Floudas D."/>
            <person name="Held B.W."/>
            <person name="Levasseur A."/>
            <person name="Lombard V."/>
            <person name="Morin E."/>
            <person name="Otillar R."/>
            <person name="Lindquist E.A."/>
            <person name="Sun H."/>
            <person name="LaButti K.M."/>
            <person name="Schmutz J."/>
            <person name="Jabbour D."/>
            <person name="Luo H."/>
            <person name="Baker S.E."/>
            <person name="Pisabarro A.G."/>
            <person name="Walton J.D."/>
            <person name="Blanchette R.A."/>
            <person name="Henrissat B."/>
            <person name="Martin F."/>
            <person name="Cullen D."/>
            <person name="Hibbett D.S."/>
            <person name="Grigoriev I.V."/>
        </authorList>
    </citation>
    <scope>NUCLEOTIDE SEQUENCE [LARGE SCALE GENOMIC DNA]</scope>
    <source>
        <strain evidence="3">CBS 339.88</strain>
    </source>
</reference>
<feature type="transmembrane region" description="Helical" evidence="1">
    <location>
        <begin position="48"/>
        <end position="70"/>
    </location>
</feature>
<accession>A0A067TIJ9</accession>
<dbReference type="OrthoDB" id="5389493at2759"/>
<sequence>MATNIQDLKINYAKAFGIHSVAAAVIFAILYVPLFGWFVRQSLVRRNYVYVMLMIFCAIRITAFAIRAALAGMESAAENLNLLIADVVLSGVGYFGLLYSAYTLVLDLELLTDRPPPRNPLLLLIRNRKVFRFALSAGVALGIASATIDNGQSTTAKALHKVSVIVFLILTVLQAFQTAMLARMDMAGGNQYKQGNQTFGRQHGIIILMFISLLLLIREAFSAATLNNTSKANNEHFWYPLVAVPEILAVLLYSTPDLVPRREELPTNNTSYPLNTRPQQ</sequence>
<keyword evidence="1" id="KW-0812">Transmembrane</keyword>
<proteinExistence type="predicted"/>
<feature type="transmembrane region" description="Helical" evidence="1">
    <location>
        <begin position="16"/>
        <end position="39"/>
    </location>
</feature>
<evidence type="ECO:0000313" key="3">
    <source>
        <dbReference type="Proteomes" id="UP000027222"/>
    </source>
</evidence>
<dbReference type="STRING" id="685588.A0A067TIJ9"/>
<evidence type="ECO:0008006" key="4">
    <source>
        <dbReference type="Google" id="ProtNLM"/>
    </source>
</evidence>
<name>A0A067TIJ9_GALM3</name>
<dbReference type="AlphaFoldDB" id="A0A067TIJ9"/>
<protein>
    <recommendedName>
        <fullName evidence="4">THH1/TOM1/TOM3 domain-containing protein</fullName>
    </recommendedName>
</protein>
<keyword evidence="1" id="KW-1133">Transmembrane helix</keyword>
<dbReference type="EMBL" id="KL142370">
    <property type="protein sequence ID" value="KDR82182.1"/>
    <property type="molecule type" value="Genomic_DNA"/>
</dbReference>
<dbReference type="HOGENOM" id="CLU_092145_0_0_1"/>
<feature type="transmembrane region" description="Helical" evidence="1">
    <location>
        <begin position="130"/>
        <end position="148"/>
    </location>
</feature>
<keyword evidence="3" id="KW-1185">Reference proteome</keyword>
<dbReference type="PANTHER" id="PTHR42109">
    <property type="entry name" value="UNPLACED GENOMIC SCAFFOLD UM_SCAF_CONTIG_1.265, WHOLE GENOME SHOTGUN SEQUENCE"/>
    <property type="match status" value="1"/>
</dbReference>
<feature type="transmembrane region" description="Helical" evidence="1">
    <location>
        <begin position="82"/>
        <end position="110"/>
    </location>
</feature>
<gene>
    <name evidence="2" type="ORF">GALMADRAFT_58965</name>
</gene>
<keyword evidence="1" id="KW-0472">Membrane</keyword>
<evidence type="ECO:0000313" key="2">
    <source>
        <dbReference type="EMBL" id="KDR82182.1"/>
    </source>
</evidence>
<evidence type="ECO:0000256" key="1">
    <source>
        <dbReference type="SAM" id="Phobius"/>
    </source>
</evidence>
<organism evidence="2 3">
    <name type="scientific">Galerina marginata (strain CBS 339.88)</name>
    <dbReference type="NCBI Taxonomy" id="685588"/>
    <lineage>
        <taxon>Eukaryota</taxon>
        <taxon>Fungi</taxon>
        <taxon>Dikarya</taxon>
        <taxon>Basidiomycota</taxon>
        <taxon>Agaricomycotina</taxon>
        <taxon>Agaricomycetes</taxon>
        <taxon>Agaricomycetidae</taxon>
        <taxon>Agaricales</taxon>
        <taxon>Agaricineae</taxon>
        <taxon>Strophariaceae</taxon>
        <taxon>Galerina</taxon>
    </lineage>
</organism>